<dbReference type="GO" id="GO:0005524">
    <property type="term" value="F:ATP binding"/>
    <property type="evidence" value="ECO:0007669"/>
    <property type="project" value="InterPro"/>
</dbReference>
<dbReference type="Pfam" id="PF08423">
    <property type="entry name" value="Rad51"/>
    <property type="match status" value="1"/>
</dbReference>
<dbReference type="GO" id="GO:0033063">
    <property type="term" value="C:Rad51B-Rad51C-Rad51D-XRCC2 complex"/>
    <property type="evidence" value="ECO:0007669"/>
    <property type="project" value="InterPro"/>
</dbReference>
<dbReference type="InterPro" id="IPR030548">
    <property type="entry name" value="RAD51B"/>
</dbReference>
<dbReference type="AlphaFoldDB" id="A0A9N9F1M3"/>
<dbReference type="InterPro" id="IPR027417">
    <property type="entry name" value="P-loop_NTPase"/>
</dbReference>
<protein>
    <submittedName>
        <fullName evidence="2">4763_t:CDS:1</fullName>
    </submittedName>
</protein>
<dbReference type="EMBL" id="CAJVPS010000670">
    <property type="protein sequence ID" value="CAG8502188.1"/>
    <property type="molecule type" value="Genomic_DNA"/>
</dbReference>
<dbReference type="InterPro" id="IPR020588">
    <property type="entry name" value="RecA_ATP-bd"/>
</dbReference>
<dbReference type="PANTHER" id="PTHR46456">
    <property type="entry name" value="DNA REPAIR PROTEIN RAD51 HOMOLOG 2"/>
    <property type="match status" value="1"/>
</dbReference>
<evidence type="ECO:0000259" key="1">
    <source>
        <dbReference type="PROSITE" id="PS50162"/>
    </source>
</evidence>
<gene>
    <name evidence="2" type="ORF">ALEPTO_LOCUS3541</name>
</gene>
<dbReference type="Gene3D" id="3.40.50.300">
    <property type="entry name" value="P-loop containing nucleotide triphosphate hydrolases"/>
    <property type="match status" value="1"/>
</dbReference>
<sequence length="475" mass="53467">MTSNRSLCRLPPHLALEPKQLRKLKEYPRQPITTTHGLLSRTELELVECCDWSYETARIIQRKCAQWIAPKSIRVREMLGNPGTDSNAKKLSPSFFTTTLVNLDSALGGGIHCASLTEIVGPPRCGKTQFCLTLSVQATLPIEMAGLDGGVCFIDTEGSLSADRLVEIAETRYPQYFSRRNPKGQRNLDKMKNSIHILNVKSSRDMLERLKNLQEFIIMKKIRMVVIDSIGSLVMKEYKIFGGSSGSNGFFNGQSNSELLVERNNLLVEEAKHLKFLAESFHIPIIVTNQLLMNRYNTGASSSLLLPSYKRAQTYDRDSSAVMVTAALGNTWAHSVTTRLIIEFCHNDLLKMMTSSYTSPSSSSILSSSIKNIFRIKIAKSSIAPNFAFYYYISSQGVMEHDPPLFVNNETTSTENTKTMPTGTKTTTITDKGKKYNEINIDKENTLTTGTLRRKRKSREKEQIADWFIKELWSL</sequence>
<dbReference type="GO" id="GO:0005657">
    <property type="term" value="C:replication fork"/>
    <property type="evidence" value="ECO:0007669"/>
    <property type="project" value="TreeGrafter"/>
</dbReference>
<dbReference type="SUPFAM" id="SSF52540">
    <property type="entry name" value="P-loop containing nucleoside triphosphate hydrolases"/>
    <property type="match status" value="1"/>
</dbReference>
<dbReference type="OrthoDB" id="1861185at2759"/>
<dbReference type="GO" id="GO:0003690">
    <property type="term" value="F:double-stranded DNA binding"/>
    <property type="evidence" value="ECO:0007669"/>
    <property type="project" value="TreeGrafter"/>
</dbReference>
<organism evidence="2 3">
    <name type="scientific">Ambispora leptoticha</name>
    <dbReference type="NCBI Taxonomy" id="144679"/>
    <lineage>
        <taxon>Eukaryota</taxon>
        <taxon>Fungi</taxon>
        <taxon>Fungi incertae sedis</taxon>
        <taxon>Mucoromycota</taxon>
        <taxon>Glomeromycotina</taxon>
        <taxon>Glomeromycetes</taxon>
        <taxon>Archaeosporales</taxon>
        <taxon>Ambisporaceae</taxon>
        <taxon>Ambispora</taxon>
    </lineage>
</organism>
<keyword evidence="3" id="KW-1185">Reference proteome</keyword>
<evidence type="ECO:0000313" key="3">
    <source>
        <dbReference type="Proteomes" id="UP000789508"/>
    </source>
</evidence>
<dbReference type="GO" id="GO:0140664">
    <property type="term" value="F:ATP-dependent DNA damage sensor activity"/>
    <property type="evidence" value="ECO:0007669"/>
    <property type="project" value="InterPro"/>
</dbReference>
<dbReference type="GO" id="GO:0000400">
    <property type="term" value="F:four-way junction DNA binding"/>
    <property type="evidence" value="ECO:0007669"/>
    <property type="project" value="TreeGrafter"/>
</dbReference>
<dbReference type="PANTHER" id="PTHR46456:SF1">
    <property type="entry name" value="DNA REPAIR PROTEIN RAD51 HOMOLOG 2"/>
    <property type="match status" value="1"/>
</dbReference>
<dbReference type="GO" id="GO:0003697">
    <property type="term" value="F:single-stranded DNA binding"/>
    <property type="evidence" value="ECO:0007669"/>
    <property type="project" value="TreeGrafter"/>
</dbReference>
<name>A0A9N9F1M3_9GLOM</name>
<reference evidence="2" key="1">
    <citation type="submission" date="2021-06" db="EMBL/GenBank/DDBJ databases">
        <authorList>
            <person name="Kallberg Y."/>
            <person name="Tangrot J."/>
            <person name="Rosling A."/>
        </authorList>
    </citation>
    <scope>NUCLEOTIDE SEQUENCE</scope>
    <source>
        <strain evidence="2">FL130A</strain>
    </source>
</reference>
<dbReference type="PROSITE" id="PS50162">
    <property type="entry name" value="RECA_2"/>
    <property type="match status" value="1"/>
</dbReference>
<accession>A0A9N9F1M3</accession>
<comment type="caution">
    <text evidence="2">The sequence shown here is derived from an EMBL/GenBank/DDBJ whole genome shotgun (WGS) entry which is preliminary data.</text>
</comment>
<dbReference type="Proteomes" id="UP000789508">
    <property type="component" value="Unassembled WGS sequence"/>
</dbReference>
<dbReference type="GO" id="GO:0000724">
    <property type="term" value="P:double-strand break repair via homologous recombination"/>
    <property type="evidence" value="ECO:0007669"/>
    <property type="project" value="InterPro"/>
</dbReference>
<dbReference type="GO" id="GO:0061982">
    <property type="term" value="P:meiosis I cell cycle process"/>
    <property type="evidence" value="ECO:0007669"/>
    <property type="project" value="UniProtKB-ARBA"/>
</dbReference>
<proteinExistence type="predicted"/>
<evidence type="ECO:0000313" key="2">
    <source>
        <dbReference type="EMBL" id="CAG8502188.1"/>
    </source>
</evidence>
<dbReference type="InterPro" id="IPR013632">
    <property type="entry name" value="Rad51_C"/>
</dbReference>
<feature type="domain" description="RecA family profile 1" evidence="1">
    <location>
        <begin position="92"/>
        <end position="291"/>
    </location>
</feature>